<dbReference type="AlphaFoldDB" id="A0A1U7D4X2"/>
<dbReference type="Proteomes" id="UP000186559">
    <property type="component" value="Chromosome"/>
</dbReference>
<evidence type="ECO:0000313" key="2">
    <source>
        <dbReference type="EMBL" id="APX23189.1"/>
    </source>
</evidence>
<evidence type="ECO:0000256" key="1">
    <source>
        <dbReference type="SAM" id="MobiDB-lite"/>
    </source>
</evidence>
<feature type="region of interest" description="Disordered" evidence="1">
    <location>
        <begin position="32"/>
        <end position="86"/>
    </location>
</feature>
<feature type="compositionally biased region" description="Basic and acidic residues" evidence="1">
    <location>
        <begin position="48"/>
        <end position="72"/>
    </location>
</feature>
<keyword evidence="3" id="KW-1185">Reference proteome</keyword>
<dbReference type="KEGG" id="tpro:Ga0080559_TMP2393"/>
<organism evidence="2 3">
    <name type="scientific">Salipiger profundus</name>
    <dbReference type="NCBI Taxonomy" id="1229727"/>
    <lineage>
        <taxon>Bacteria</taxon>
        <taxon>Pseudomonadati</taxon>
        <taxon>Pseudomonadota</taxon>
        <taxon>Alphaproteobacteria</taxon>
        <taxon>Rhodobacterales</taxon>
        <taxon>Roseobacteraceae</taxon>
        <taxon>Salipiger</taxon>
    </lineage>
</organism>
<accession>A0A1U7D4X2</accession>
<dbReference type="EMBL" id="CP014796">
    <property type="protein sequence ID" value="APX23189.1"/>
    <property type="molecule type" value="Genomic_DNA"/>
</dbReference>
<reference evidence="2 3" key="1">
    <citation type="submission" date="2016-03" db="EMBL/GenBank/DDBJ databases">
        <title>Deep-sea bacteria in the southern Pacific.</title>
        <authorList>
            <person name="Tang K."/>
        </authorList>
    </citation>
    <scope>NUCLEOTIDE SEQUENCE [LARGE SCALE GENOMIC DNA]</scope>
    <source>
        <strain evidence="2 3">JLT2016</strain>
    </source>
</reference>
<gene>
    <name evidence="2" type="ORF">Ga0080559_TMP2393</name>
</gene>
<name>A0A1U7D4X2_9RHOB</name>
<proteinExistence type="predicted"/>
<sequence>MIFQRPHLMYQRGETAGFADDHADKLIAAGIARDPSAPVPASAVEVPQEGKGDEGGDDKSDAPAKGDGKVAKAPDPGAPPVQGKKS</sequence>
<dbReference type="STRING" id="1229727.Ga0080559_TMP2393"/>
<protein>
    <submittedName>
        <fullName evidence="2">Uncharacterized protein</fullName>
    </submittedName>
</protein>
<evidence type="ECO:0000313" key="3">
    <source>
        <dbReference type="Proteomes" id="UP000186559"/>
    </source>
</evidence>